<gene>
    <name evidence="1" type="ORF">RRG08_037286</name>
</gene>
<proteinExistence type="predicted"/>
<dbReference type="AlphaFoldDB" id="A0AAE0XYP0"/>
<reference evidence="1" key="1">
    <citation type="journal article" date="2023" name="G3 (Bethesda)">
        <title>A reference genome for the long-term kleptoplast-retaining sea slug Elysia crispata morphotype clarki.</title>
        <authorList>
            <person name="Eastman K.E."/>
            <person name="Pendleton A.L."/>
            <person name="Shaikh M.A."/>
            <person name="Suttiyut T."/>
            <person name="Ogas R."/>
            <person name="Tomko P."/>
            <person name="Gavelis G."/>
            <person name="Widhalm J.R."/>
            <person name="Wisecaver J.H."/>
        </authorList>
    </citation>
    <scope>NUCLEOTIDE SEQUENCE</scope>
    <source>
        <strain evidence="1">ECLA1</strain>
    </source>
</reference>
<accession>A0AAE0XYP0</accession>
<sequence length="137" mass="15485">MNQFCSNSPLSSVAVHELAAGLPHRADDRQELFVAAYKQFNISISFPPHSKRNLRPPPLPPRFPPCFLLEAGWPRIVNPGPGYYIDQRGNPSFRLSLMPVSDLKIEGKDFISSTPHNYLLLLGHSLPLCQSHIWRDQ</sequence>
<keyword evidence="2" id="KW-1185">Reference proteome</keyword>
<dbReference type="EMBL" id="JAWDGP010007367">
    <property type="protein sequence ID" value="KAK3723092.1"/>
    <property type="molecule type" value="Genomic_DNA"/>
</dbReference>
<protein>
    <submittedName>
        <fullName evidence="1">Uncharacterized protein</fullName>
    </submittedName>
</protein>
<name>A0AAE0XYP0_9GAST</name>
<evidence type="ECO:0000313" key="2">
    <source>
        <dbReference type="Proteomes" id="UP001283361"/>
    </source>
</evidence>
<dbReference type="Proteomes" id="UP001283361">
    <property type="component" value="Unassembled WGS sequence"/>
</dbReference>
<organism evidence="1 2">
    <name type="scientific">Elysia crispata</name>
    <name type="common">lettuce slug</name>
    <dbReference type="NCBI Taxonomy" id="231223"/>
    <lineage>
        <taxon>Eukaryota</taxon>
        <taxon>Metazoa</taxon>
        <taxon>Spiralia</taxon>
        <taxon>Lophotrochozoa</taxon>
        <taxon>Mollusca</taxon>
        <taxon>Gastropoda</taxon>
        <taxon>Heterobranchia</taxon>
        <taxon>Euthyneura</taxon>
        <taxon>Panpulmonata</taxon>
        <taxon>Sacoglossa</taxon>
        <taxon>Placobranchoidea</taxon>
        <taxon>Plakobranchidae</taxon>
        <taxon>Elysia</taxon>
    </lineage>
</organism>
<comment type="caution">
    <text evidence="1">The sequence shown here is derived from an EMBL/GenBank/DDBJ whole genome shotgun (WGS) entry which is preliminary data.</text>
</comment>
<evidence type="ECO:0000313" key="1">
    <source>
        <dbReference type="EMBL" id="KAK3723092.1"/>
    </source>
</evidence>